<evidence type="ECO:0000313" key="12">
    <source>
        <dbReference type="Proteomes" id="UP000694523"/>
    </source>
</evidence>
<feature type="compositionally biased region" description="Polar residues" evidence="8">
    <location>
        <begin position="384"/>
        <end position="393"/>
    </location>
</feature>
<evidence type="ECO:0000313" key="11">
    <source>
        <dbReference type="Ensembl" id="ENSNMLP00000040653.1"/>
    </source>
</evidence>
<evidence type="ECO:0000256" key="9">
    <source>
        <dbReference type="SAM" id="SignalP"/>
    </source>
</evidence>
<keyword evidence="12" id="KW-1185">Reference proteome</keyword>
<dbReference type="PANTHER" id="PTHR23037">
    <property type="entry name" value="CYTOKINE RECEPTOR"/>
    <property type="match status" value="1"/>
</dbReference>
<dbReference type="InterPro" id="IPR036116">
    <property type="entry name" value="FN3_sf"/>
</dbReference>
<feature type="domain" description="Fibronectin type-III" evidence="10">
    <location>
        <begin position="124"/>
        <end position="223"/>
    </location>
</feature>
<dbReference type="GO" id="GO:0004896">
    <property type="term" value="F:cytokine receptor activity"/>
    <property type="evidence" value="ECO:0007669"/>
    <property type="project" value="TreeGrafter"/>
</dbReference>
<keyword evidence="3 9" id="KW-0732">Signal</keyword>
<dbReference type="InterPro" id="IPR013783">
    <property type="entry name" value="Ig-like_fold"/>
</dbReference>
<keyword evidence="4" id="KW-1133">Transmembrane helix</keyword>
<accession>A0A8C6UUC1</accession>
<proteinExistence type="predicted"/>
<dbReference type="GO" id="GO:0046427">
    <property type="term" value="P:positive regulation of receptor signaling pathway via JAK-STAT"/>
    <property type="evidence" value="ECO:0007669"/>
    <property type="project" value="TreeGrafter"/>
</dbReference>
<feature type="chain" id="PRO_5034045238" description="Fibronectin type-III domain-containing protein" evidence="9">
    <location>
        <begin position="22"/>
        <end position="416"/>
    </location>
</feature>
<keyword evidence="5" id="KW-0472">Membrane</keyword>
<sequence length="416" mass="46077">MLLLLLLLLLWTAMLSSTARAQSGDVDTDMEPTVSCTSHISVYEGSNISCRLISRDYALDDDEDEDADTIKNMTACCRGLREITRCVTVLGDTLSTKKLNPVLLITLTAVSKRVLCVLLFPKVKPKSPQVYNVTLNQDQALVRVQIPYHKDYLNEDNLRFQLQLWSEKTNQTQNMTSGSMNIGRNHLHSGTQYHVKARAIPQGIFQGTWSEWSQPYTFHTEDAMKDTTQGLHKRSIVTSFEVRIVLMVVSVVLLWMKKILTYMWPSIPHPKTTFEQIRGPNNALLLFYIPEEFSSLNVYTSVSQSAGPSSSEKEPVLSSAGTDELLSCSTQSTDASLSTSSAGTEELELLSHSSTSEEGQDVSDGLSTENTDPEEPETSPTEHNGAQNVRDNSYVTMSSFYQIKTAGTADGAAPIK</sequence>
<evidence type="ECO:0000256" key="6">
    <source>
        <dbReference type="ARBA" id="ARBA00023170"/>
    </source>
</evidence>
<keyword evidence="2" id="KW-0812">Transmembrane</keyword>
<evidence type="ECO:0000256" key="1">
    <source>
        <dbReference type="ARBA" id="ARBA00004479"/>
    </source>
</evidence>
<dbReference type="GO" id="GO:0009897">
    <property type="term" value="C:external side of plasma membrane"/>
    <property type="evidence" value="ECO:0007669"/>
    <property type="project" value="TreeGrafter"/>
</dbReference>
<feature type="signal peptide" evidence="9">
    <location>
        <begin position="1"/>
        <end position="21"/>
    </location>
</feature>
<dbReference type="InterPro" id="IPR003961">
    <property type="entry name" value="FN3_dom"/>
</dbReference>
<keyword evidence="7" id="KW-0325">Glycoprotein</keyword>
<feature type="compositionally biased region" description="Polar residues" evidence="8">
    <location>
        <begin position="327"/>
        <end position="343"/>
    </location>
</feature>
<reference evidence="11" key="2">
    <citation type="submission" date="2025-09" db="UniProtKB">
        <authorList>
            <consortium name="Ensembl"/>
        </authorList>
    </citation>
    <scope>IDENTIFICATION</scope>
</reference>
<dbReference type="SUPFAM" id="SSF49265">
    <property type="entry name" value="Fibronectin type III"/>
    <property type="match status" value="1"/>
</dbReference>
<keyword evidence="6" id="KW-0675">Receptor</keyword>
<protein>
    <recommendedName>
        <fullName evidence="10">Fibronectin type-III domain-containing protein</fullName>
    </recommendedName>
</protein>
<dbReference type="PROSITE" id="PS50853">
    <property type="entry name" value="FN3"/>
    <property type="match status" value="1"/>
</dbReference>
<dbReference type="PANTHER" id="PTHR23037:SF27">
    <property type="entry name" value="INTERLEUKIN-7 RECEPTOR SUBUNIT ALPHA"/>
    <property type="match status" value="1"/>
</dbReference>
<evidence type="ECO:0000259" key="10">
    <source>
        <dbReference type="PROSITE" id="PS50853"/>
    </source>
</evidence>
<evidence type="ECO:0000256" key="3">
    <source>
        <dbReference type="ARBA" id="ARBA00022729"/>
    </source>
</evidence>
<name>A0A8C6UUC1_9GOBI</name>
<dbReference type="GO" id="GO:0030097">
    <property type="term" value="P:hemopoiesis"/>
    <property type="evidence" value="ECO:0007669"/>
    <property type="project" value="TreeGrafter"/>
</dbReference>
<dbReference type="Proteomes" id="UP000694523">
    <property type="component" value="Unplaced"/>
</dbReference>
<organism evidence="11 12">
    <name type="scientific">Neogobius melanostomus</name>
    <name type="common">round goby</name>
    <dbReference type="NCBI Taxonomy" id="47308"/>
    <lineage>
        <taxon>Eukaryota</taxon>
        <taxon>Metazoa</taxon>
        <taxon>Chordata</taxon>
        <taxon>Craniata</taxon>
        <taxon>Vertebrata</taxon>
        <taxon>Euteleostomi</taxon>
        <taxon>Actinopterygii</taxon>
        <taxon>Neopterygii</taxon>
        <taxon>Teleostei</taxon>
        <taxon>Neoteleostei</taxon>
        <taxon>Acanthomorphata</taxon>
        <taxon>Gobiaria</taxon>
        <taxon>Gobiiformes</taxon>
        <taxon>Gobioidei</taxon>
        <taxon>Gobiidae</taxon>
        <taxon>Benthophilinae</taxon>
        <taxon>Neogobiini</taxon>
        <taxon>Neogobius</taxon>
    </lineage>
</organism>
<evidence type="ECO:0000256" key="8">
    <source>
        <dbReference type="SAM" id="MobiDB-lite"/>
    </source>
</evidence>
<evidence type="ECO:0000256" key="7">
    <source>
        <dbReference type="ARBA" id="ARBA00023180"/>
    </source>
</evidence>
<reference evidence="11" key="1">
    <citation type="submission" date="2025-08" db="UniProtKB">
        <authorList>
            <consortium name="Ensembl"/>
        </authorList>
    </citation>
    <scope>IDENTIFICATION</scope>
</reference>
<dbReference type="Gene3D" id="2.60.40.10">
    <property type="entry name" value="Immunoglobulins"/>
    <property type="match status" value="1"/>
</dbReference>
<evidence type="ECO:0000256" key="5">
    <source>
        <dbReference type="ARBA" id="ARBA00023136"/>
    </source>
</evidence>
<evidence type="ECO:0000256" key="2">
    <source>
        <dbReference type="ARBA" id="ARBA00022692"/>
    </source>
</evidence>
<evidence type="ECO:0000256" key="4">
    <source>
        <dbReference type="ARBA" id="ARBA00022989"/>
    </source>
</evidence>
<feature type="region of interest" description="Disordered" evidence="8">
    <location>
        <begin position="303"/>
        <end position="393"/>
    </location>
</feature>
<dbReference type="Ensembl" id="ENSNMLT00000045210.1">
    <property type="protein sequence ID" value="ENSNMLP00000040653.1"/>
    <property type="gene ID" value="ENSNMLG00000024951.1"/>
</dbReference>
<comment type="subcellular location">
    <subcellularLocation>
        <location evidence="1">Membrane</location>
        <topology evidence="1">Single-pass type I membrane protein</topology>
    </subcellularLocation>
</comment>
<dbReference type="AlphaFoldDB" id="A0A8C6UUC1"/>